<feature type="binding site" evidence="10">
    <location>
        <position position="340"/>
    </location>
    <ligand>
        <name>(2R)-2-phosphoglycerate</name>
        <dbReference type="ChEBI" id="CHEBI:58289"/>
    </ligand>
</feature>
<comment type="cofactor">
    <cofactor evidence="13">
        <name>Mg(2+)</name>
        <dbReference type="ChEBI" id="CHEBI:18420"/>
    </cofactor>
    <text evidence="13">Mg(2+) is required for catalysis and for stabilizing the dimer.</text>
</comment>
<dbReference type="InterPro" id="IPR020809">
    <property type="entry name" value="Enolase_CS"/>
</dbReference>
<keyword evidence="17" id="KW-1185">Reference proteome</keyword>
<keyword evidence="6 10" id="KW-0460">Magnesium</keyword>
<protein>
    <recommendedName>
        <fullName evidence="4 10">Enolase</fullName>
        <ecNumber evidence="3 10">4.2.1.11</ecNumber>
    </recommendedName>
    <alternativeName>
        <fullName evidence="10">2-phospho-D-glycerate hydro-lyase</fullName>
    </alternativeName>
    <alternativeName>
        <fullName evidence="10">2-phosphoglycerate dehydratase</fullName>
    </alternativeName>
</protein>
<dbReference type="Gene3D" id="3.30.390.10">
    <property type="entry name" value="Enolase-like, N-terminal domain"/>
    <property type="match status" value="1"/>
</dbReference>
<dbReference type="SUPFAM" id="SSF51604">
    <property type="entry name" value="Enolase C-terminal domain-like"/>
    <property type="match status" value="1"/>
</dbReference>
<feature type="binding site" evidence="10">
    <location>
        <position position="162"/>
    </location>
    <ligand>
        <name>(2R)-2-phosphoglycerate</name>
        <dbReference type="ChEBI" id="CHEBI:58289"/>
    </ligand>
</feature>
<dbReference type="STRING" id="1133592.ASNER_178"/>
<accession>L7VN06</accession>
<evidence type="ECO:0000313" key="16">
    <source>
        <dbReference type="EMBL" id="AGC66938.1"/>
    </source>
</evidence>
<feature type="binding site" evidence="10 13">
    <location>
        <position position="315"/>
    </location>
    <ligand>
        <name>Mg(2+)</name>
        <dbReference type="ChEBI" id="CHEBI:18420"/>
    </ligand>
</feature>
<dbReference type="CDD" id="cd03313">
    <property type="entry name" value="enolase"/>
    <property type="match status" value="1"/>
</dbReference>
<evidence type="ECO:0000256" key="3">
    <source>
        <dbReference type="ARBA" id="ARBA00012058"/>
    </source>
</evidence>
<keyword evidence="10 13" id="KW-0479">Metal-binding</keyword>
<keyword evidence="8 10" id="KW-0456">Lyase</keyword>
<feature type="binding site" evidence="12">
    <location>
        <position position="288"/>
    </location>
    <ligand>
        <name>substrate</name>
    </ligand>
</feature>
<feature type="domain" description="Enolase N-terminal" evidence="15">
    <location>
        <begin position="4"/>
        <end position="133"/>
    </location>
</feature>
<feature type="binding site" evidence="10">
    <location>
        <position position="369"/>
    </location>
    <ligand>
        <name>(2R)-2-phosphoglycerate</name>
        <dbReference type="ChEBI" id="CHEBI:58289"/>
    </ligand>
</feature>
<evidence type="ECO:0000256" key="11">
    <source>
        <dbReference type="PIRSR" id="PIRSR001400-1"/>
    </source>
</evidence>
<dbReference type="PIRSF" id="PIRSF001400">
    <property type="entry name" value="Enolase"/>
    <property type="match status" value="1"/>
</dbReference>
<evidence type="ECO:0000256" key="7">
    <source>
        <dbReference type="ARBA" id="ARBA00023152"/>
    </source>
</evidence>
<dbReference type="SFLD" id="SFLDG00178">
    <property type="entry name" value="enolase"/>
    <property type="match status" value="1"/>
</dbReference>
<dbReference type="Proteomes" id="UP000011174">
    <property type="component" value="Chromosome"/>
</dbReference>
<dbReference type="PRINTS" id="PR00148">
    <property type="entry name" value="ENOLASE"/>
</dbReference>
<feature type="binding site" evidence="12">
    <location>
        <position position="391"/>
    </location>
    <ligand>
        <name>substrate</name>
    </ligand>
</feature>
<dbReference type="InterPro" id="IPR029017">
    <property type="entry name" value="Enolase-like_N"/>
</dbReference>
<dbReference type="HOGENOM" id="CLU_031223_2_1_10"/>
<dbReference type="GO" id="GO:0000287">
    <property type="term" value="F:magnesium ion binding"/>
    <property type="evidence" value="ECO:0007669"/>
    <property type="project" value="UniProtKB-UniRule"/>
</dbReference>
<feature type="binding site" evidence="10 13">
    <location>
        <position position="241"/>
    </location>
    <ligand>
        <name>Mg(2+)</name>
        <dbReference type="ChEBI" id="CHEBI:18420"/>
    </ligand>
</feature>
<dbReference type="KEGG" id="udi:ASNER_178"/>
<evidence type="ECO:0000256" key="12">
    <source>
        <dbReference type="PIRSR" id="PIRSR001400-2"/>
    </source>
</evidence>
<dbReference type="SUPFAM" id="SSF54826">
    <property type="entry name" value="Enolase N-terminal domain-like"/>
    <property type="match status" value="1"/>
</dbReference>
<evidence type="ECO:0000256" key="10">
    <source>
        <dbReference type="HAMAP-Rule" id="MF_00318"/>
    </source>
</evidence>
<keyword evidence="16" id="KW-0670">Pyruvate</keyword>
<dbReference type="NCBIfam" id="TIGR01060">
    <property type="entry name" value="eno"/>
    <property type="match status" value="1"/>
</dbReference>
<gene>
    <name evidence="10 16" type="primary">eno</name>
    <name evidence="16" type="ORF">ASNER_178</name>
</gene>
<dbReference type="SFLD" id="SFLDF00002">
    <property type="entry name" value="enolase"/>
    <property type="match status" value="1"/>
</dbReference>
<dbReference type="InterPro" id="IPR020811">
    <property type="entry name" value="Enolase_N"/>
</dbReference>
<comment type="catalytic activity">
    <reaction evidence="10">
        <text>(2R)-2-phosphoglycerate = phosphoenolpyruvate + H2O</text>
        <dbReference type="Rhea" id="RHEA:10164"/>
        <dbReference type="ChEBI" id="CHEBI:15377"/>
        <dbReference type="ChEBI" id="CHEBI:58289"/>
        <dbReference type="ChEBI" id="CHEBI:58702"/>
        <dbReference type="EC" id="4.2.1.11"/>
    </reaction>
</comment>
<evidence type="ECO:0000256" key="4">
    <source>
        <dbReference type="ARBA" id="ARBA00017068"/>
    </source>
</evidence>
<keyword evidence="7 10" id="KW-0324">Glycolysis</keyword>
<proteinExistence type="inferred from homology"/>
<evidence type="ECO:0000256" key="1">
    <source>
        <dbReference type="ARBA" id="ARBA00005031"/>
    </source>
</evidence>
<feature type="active site" description="Proton acceptor" evidence="10 11">
    <location>
        <position position="340"/>
    </location>
</feature>
<dbReference type="PANTHER" id="PTHR11902:SF1">
    <property type="entry name" value="ENOLASE"/>
    <property type="match status" value="1"/>
</dbReference>
<reference evidence="16 17" key="1">
    <citation type="journal article" date="2013" name="Environ. Microbiol.">
        <title>The nutrient supplying capabilities of Uzinura, an endosymbiont of armoured scale insects.</title>
        <authorList>
            <person name="Sabree Z.L."/>
            <person name="Huang C.Y."/>
            <person name="Okusu A."/>
            <person name="Moran N.A."/>
            <person name="Normark B.B."/>
        </authorList>
    </citation>
    <scope>NUCLEOTIDE SEQUENCE [LARGE SCALE GENOMIC DNA]</scope>
    <source>
        <strain evidence="16 17">ASNER</strain>
    </source>
</reference>
<comment type="subcellular location">
    <subcellularLocation>
        <location evidence="10">Cytoplasm</location>
    </subcellularLocation>
    <subcellularLocation>
        <location evidence="10">Secreted</location>
    </subcellularLocation>
    <subcellularLocation>
        <location evidence="10">Cell surface</location>
    </subcellularLocation>
    <text evidence="10">Fractions of enolase are present in both the cytoplasm and on the cell surface.</text>
</comment>
<dbReference type="GO" id="GO:0009986">
    <property type="term" value="C:cell surface"/>
    <property type="evidence" value="ECO:0007669"/>
    <property type="project" value="UniProtKB-SubCell"/>
</dbReference>
<dbReference type="GO" id="GO:0004634">
    <property type="term" value="F:phosphopyruvate hydratase activity"/>
    <property type="evidence" value="ECO:0007669"/>
    <property type="project" value="UniProtKB-UniRule"/>
</dbReference>
<evidence type="ECO:0000256" key="6">
    <source>
        <dbReference type="ARBA" id="ARBA00022842"/>
    </source>
</evidence>
<dbReference type="AlphaFoldDB" id="L7VN06"/>
<evidence type="ECO:0000313" key="17">
    <source>
        <dbReference type="Proteomes" id="UP000011174"/>
    </source>
</evidence>
<dbReference type="OrthoDB" id="9804716at2"/>
<dbReference type="Gene3D" id="3.20.20.120">
    <property type="entry name" value="Enolase-like C-terminal domain"/>
    <property type="match status" value="1"/>
</dbReference>
<dbReference type="SMART" id="SM01192">
    <property type="entry name" value="Enolase_C"/>
    <property type="match status" value="1"/>
</dbReference>
<comment type="function">
    <text evidence="9 10">Catalyzes the reversible conversion of 2-phosphoglycerate (2-PG) into phosphoenolpyruvate (PEP). It is essential for the degradation of carbohydrates via glycolysis.</text>
</comment>
<dbReference type="EC" id="4.2.1.11" evidence="3 10"/>
<dbReference type="HAMAP" id="MF_00318">
    <property type="entry name" value="Enolase"/>
    <property type="match status" value="1"/>
</dbReference>
<dbReference type="GO" id="GO:0005576">
    <property type="term" value="C:extracellular region"/>
    <property type="evidence" value="ECO:0007669"/>
    <property type="project" value="UniProtKB-SubCell"/>
</dbReference>
<dbReference type="GO" id="GO:0000015">
    <property type="term" value="C:phosphopyruvate hydratase complex"/>
    <property type="evidence" value="ECO:0007669"/>
    <property type="project" value="InterPro"/>
</dbReference>
<evidence type="ECO:0000256" key="9">
    <source>
        <dbReference type="ARBA" id="ARBA00045763"/>
    </source>
</evidence>
<feature type="binding site" evidence="12">
    <location>
        <position position="163"/>
    </location>
    <ligand>
        <name>substrate</name>
    </ligand>
</feature>
<comment type="cofactor">
    <cofactor evidence="10">
        <name>Mg(2+)</name>
        <dbReference type="ChEBI" id="CHEBI:18420"/>
    </cofactor>
    <text evidence="10">Binds a second Mg(2+) ion via substrate during catalysis.</text>
</comment>
<name>L7VN06_9FLAO</name>
<evidence type="ECO:0000256" key="8">
    <source>
        <dbReference type="ARBA" id="ARBA00023239"/>
    </source>
</evidence>
<feature type="binding site" evidence="10">
    <location>
        <position position="391"/>
    </location>
    <ligand>
        <name>(2R)-2-phosphoglycerate</name>
        <dbReference type="ChEBI" id="CHEBI:58289"/>
    </ligand>
</feature>
<evidence type="ECO:0000256" key="2">
    <source>
        <dbReference type="ARBA" id="ARBA00009604"/>
    </source>
</evidence>
<dbReference type="PATRIC" id="fig|1133592.3.peg.166"/>
<feature type="active site" description="Proton donor" evidence="10 11">
    <location>
        <position position="204"/>
    </location>
</feature>
<feature type="binding site" evidence="10">
    <location>
        <position position="370"/>
    </location>
    <ligand>
        <name>(2R)-2-phosphoglycerate</name>
        <dbReference type="ChEBI" id="CHEBI:58289"/>
    </ligand>
</feature>
<dbReference type="Pfam" id="PF03952">
    <property type="entry name" value="Enolase_N"/>
    <property type="match status" value="1"/>
</dbReference>
<dbReference type="SFLD" id="SFLDS00001">
    <property type="entry name" value="Enolase"/>
    <property type="match status" value="1"/>
</dbReference>
<dbReference type="InterPro" id="IPR036849">
    <property type="entry name" value="Enolase-like_C_sf"/>
</dbReference>
<feature type="binding site" evidence="12">
    <location>
        <position position="315"/>
    </location>
    <ligand>
        <name>substrate</name>
    </ligand>
</feature>
<sequence>MSFIKKIYARQIFDSRGNPTIEVDVVTTEGVIGSSSVPSGASRGKYEAVELRDNGMDYFGKGVIKAIGYINGILCNELVGTSVFKQNFIDQYLIQKDDTPNKNKLGSNALLGVSLAIAKAASNTMGVPLYKYLGGINASILPVPMINIINGGMHSYSPISFQEFMIVPIKFNSFSMALKAGIEIFQQLKNILQKRKLSTSVGDEGGFAPNFKSIEDVLDTIVQAIEETGYKLKEQIMLALDCAASEFYKEGLYDYTIFEGIRGSKLTTEQQVEYLANLCYRYPIQSIEDGMDQNDWVGWKKLTNKIGSKVQLVGDDLFVTNTKFLEKGISEGIANSILVKVNQIGTLTETMKTINKAQDAGYTTVISHRSGETEDHIISDLSVAFNTGQIKTGSVSRSDRMAKYNQLLRIEEKLGKFSSFPQWKTFRGRVNK</sequence>
<evidence type="ECO:0000259" key="15">
    <source>
        <dbReference type="SMART" id="SM01193"/>
    </source>
</evidence>
<dbReference type="SMART" id="SM01193">
    <property type="entry name" value="Enolase_N"/>
    <property type="match status" value="1"/>
</dbReference>
<feature type="binding site" evidence="12">
    <location>
        <begin position="367"/>
        <end position="370"/>
    </location>
    <ligand>
        <name>substrate</name>
    </ligand>
</feature>
<evidence type="ECO:0000256" key="13">
    <source>
        <dbReference type="PIRSR" id="PIRSR001400-3"/>
    </source>
</evidence>
<dbReference type="InterPro" id="IPR020810">
    <property type="entry name" value="Enolase_C"/>
</dbReference>
<feature type="binding site" evidence="10 13">
    <location>
        <position position="288"/>
    </location>
    <ligand>
        <name>Mg(2+)</name>
        <dbReference type="ChEBI" id="CHEBI:18420"/>
    </ligand>
</feature>
<dbReference type="UniPathway" id="UPA00109">
    <property type="reaction ID" value="UER00187"/>
</dbReference>
<dbReference type="InterPro" id="IPR000941">
    <property type="entry name" value="Enolase"/>
</dbReference>
<evidence type="ECO:0000259" key="14">
    <source>
        <dbReference type="SMART" id="SM01192"/>
    </source>
</evidence>
<comment type="pathway">
    <text evidence="1 10">Carbohydrate degradation; glycolysis; pyruvate from D-glyceraldehyde 3-phosphate: step 4/5.</text>
</comment>
<dbReference type="EMBL" id="CP003263">
    <property type="protein sequence ID" value="AGC66938.1"/>
    <property type="molecule type" value="Genomic_DNA"/>
</dbReference>
<organism evidence="16 17">
    <name type="scientific">Candidatus Uzinura diaspidicola str. ASNER</name>
    <dbReference type="NCBI Taxonomy" id="1133592"/>
    <lineage>
        <taxon>Bacteria</taxon>
        <taxon>Pseudomonadati</taxon>
        <taxon>Bacteroidota</taxon>
        <taxon>Flavobacteriia</taxon>
        <taxon>Flavobacteriales</taxon>
        <taxon>Candidatus Uzinura</taxon>
    </lineage>
</organism>
<feature type="domain" description="Enolase C-terminal TIM barrel" evidence="14">
    <location>
        <begin position="138"/>
        <end position="428"/>
    </location>
</feature>
<feature type="binding site" evidence="12">
    <location>
        <position position="154"/>
    </location>
    <ligand>
        <name>substrate</name>
    </ligand>
</feature>
<dbReference type="GO" id="GO:0006096">
    <property type="term" value="P:glycolytic process"/>
    <property type="evidence" value="ECO:0007669"/>
    <property type="project" value="UniProtKB-UniRule"/>
</dbReference>
<dbReference type="PANTHER" id="PTHR11902">
    <property type="entry name" value="ENOLASE"/>
    <property type="match status" value="1"/>
</dbReference>
<comment type="similarity">
    <text evidence="2 10">Belongs to the enolase family.</text>
</comment>
<keyword evidence="10" id="KW-0963">Cytoplasm</keyword>
<evidence type="ECO:0000256" key="5">
    <source>
        <dbReference type="ARBA" id="ARBA00022525"/>
    </source>
</evidence>
<dbReference type="Pfam" id="PF00113">
    <property type="entry name" value="Enolase_C"/>
    <property type="match status" value="1"/>
</dbReference>
<keyword evidence="5 10" id="KW-0964">Secreted</keyword>
<dbReference type="PROSITE" id="PS00164">
    <property type="entry name" value="ENOLASE"/>
    <property type="match status" value="1"/>
</dbReference>